<protein>
    <submittedName>
        <fullName evidence="3">Phosphatase PAP2 family protein</fullName>
    </submittedName>
</protein>
<feature type="transmembrane region" description="Helical" evidence="1">
    <location>
        <begin position="171"/>
        <end position="190"/>
    </location>
</feature>
<gene>
    <name evidence="3" type="ORF">KIP89_15030</name>
</gene>
<organism evidence="3 4">
    <name type="scientific">Ancylobacter radicis</name>
    <dbReference type="NCBI Taxonomy" id="2836179"/>
    <lineage>
        <taxon>Bacteria</taxon>
        <taxon>Pseudomonadati</taxon>
        <taxon>Pseudomonadota</taxon>
        <taxon>Alphaproteobacteria</taxon>
        <taxon>Hyphomicrobiales</taxon>
        <taxon>Xanthobacteraceae</taxon>
        <taxon>Ancylobacter</taxon>
    </lineage>
</organism>
<feature type="transmembrane region" description="Helical" evidence="1">
    <location>
        <begin position="228"/>
        <end position="249"/>
    </location>
</feature>
<keyword evidence="1" id="KW-0812">Transmembrane</keyword>
<dbReference type="Proteomes" id="UP001166585">
    <property type="component" value="Unassembled WGS sequence"/>
</dbReference>
<feature type="transmembrane region" description="Helical" evidence="1">
    <location>
        <begin position="101"/>
        <end position="122"/>
    </location>
</feature>
<dbReference type="InterPro" id="IPR000326">
    <property type="entry name" value="PAP2/HPO"/>
</dbReference>
<evidence type="ECO:0000313" key="3">
    <source>
        <dbReference type="EMBL" id="MBS9478425.1"/>
    </source>
</evidence>
<dbReference type="CDD" id="cd03392">
    <property type="entry name" value="PAP2_like_2"/>
    <property type="match status" value="1"/>
</dbReference>
<dbReference type="SMART" id="SM00014">
    <property type="entry name" value="acidPPc"/>
    <property type="match status" value="1"/>
</dbReference>
<keyword evidence="4" id="KW-1185">Reference proteome</keyword>
<dbReference type="InterPro" id="IPR036938">
    <property type="entry name" value="PAP2/HPO_sf"/>
</dbReference>
<reference evidence="3" key="1">
    <citation type="submission" date="2021-05" db="EMBL/GenBank/DDBJ databases">
        <authorList>
            <person name="Sun Q."/>
            <person name="Inoue M."/>
        </authorList>
    </citation>
    <scope>NUCLEOTIDE SEQUENCE</scope>
    <source>
        <strain evidence="3">VKM B-3255</strain>
    </source>
</reference>
<evidence type="ECO:0000256" key="1">
    <source>
        <dbReference type="SAM" id="Phobius"/>
    </source>
</evidence>
<feature type="transmembrane region" description="Helical" evidence="1">
    <location>
        <begin position="36"/>
        <end position="57"/>
    </location>
</feature>
<evidence type="ECO:0000259" key="2">
    <source>
        <dbReference type="SMART" id="SM00014"/>
    </source>
</evidence>
<dbReference type="PANTHER" id="PTHR14969:SF13">
    <property type="entry name" value="AT30094P"/>
    <property type="match status" value="1"/>
</dbReference>
<dbReference type="EMBL" id="JAHCQH010000020">
    <property type="protein sequence ID" value="MBS9478425.1"/>
    <property type="molecule type" value="Genomic_DNA"/>
</dbReference>
<accession>A0ABS5R9T2</accession>
<dbReference type="Gene3D" id="1.20.144.10">
    <property type="entry name" value="Phosphatidic acid phosphatase type 2/haloperoxidase"/>
    <property type="match status" value="2"/>
</dbReference>
<keyword evidence="1" id="KW-1133">Transmembrane helix</keyword>
<comment type="caution">
    <text evidence="3">The sequence shown here is derived from an EMBL/GenBank/DDBJ whole genome shotgun (WGS) entry which is preliminary data.</text>
</comment>
<feature type="domain" description="Phosphatidic acid phosphatase type 2/haloperoxidase" evidence="2">
    <location>
        <begin position="129"/>
        <end position="243"/>
    </location>
</feature>
<dbReference type="Pfam" id="PF01569">
    <property type="entry name" value="PAP2"/>
    <property type="match status" value="1"/>
</dbReference>
<feature type="transmembrane region" description="Helical" evidence="1">
    <location>
        <begin position="202"/>
        <end position="222"/>
    </location>
</feature>
<evidence type="ECO:0000313" key="4">
    <source>
        <dbReference type="Proteomes" id="UP001166585"/>
    </source>
</evidence>
<feature type="transmembrane region" description="Helical" evidence="1">
    <location>
        <begin position="129"/>
        <end position="151"/>
    </location>
</feature>
<sequence>MEGRQSGRAGSAVFVAWRLSVVGAVKSSFSLIPRWLVAEFSVFAAIAGVAASLFAFAKLAEEVAEGETHAFDEAVLLAFRAPGDPADPLGPLWLEVVMRDLTALGSTTVLTLITAAVVGFLIMDRKRGAALFVLAAVAGGGLLSYLLKIGFDRPRPDLVAHLVDVHTLSFPSGHAMGAAVTYLTLGALIVRTERKRPLKAYVLTVAVTLTLLIGLSRLYLGVHWPTDVLAGWCAGSAWALICWLAALWLQRRGQIEKDDGTTTAEVKS</sequence>
<keyword evidence="1" id="KW-0472">Membrane</keyword>
<name>A0ABS5R9T2_9HYPH</name>
<proteinExistence type="predicted"/>
<dbReference type="SUPFAM" id="SSF48317">
    <property type="entry name" value="Acid phosphatase/Vanadium-dependent haloperoxidase"/>
    <property type="match status" value="1"/>
</dbReference>
<dbReference type="PANTHER" id="PTHR14969">
    <property type="entry name" value="SPHINGOSINE-1-PHOSPHATE PHOSPHOHYDROLASE"/>
    <property type="match status" value="1"/>
</dbReference>